<keyword evidence="2" id="KW-1185">Reference proteome</keyword>
<reference evidence="1" key="1">
    <citation type="submission" date="2023-05" db="EMBL/GenBank/DDBJ databases">
        <authorList>
            <person name="Stuckert A."/>
        </authorList>
    </citation>
    <scope>NUCLEOTIDE SEQUENCE</scope>
</reference>
<feature type="non-terminal residue" evidence="1">
    <location>
        <position position="63"/>
    </location>
</feature>
<name>A0ABN9AJ02_9NEOB</name>
<gene>
    <name evidence="1" type="ORF">SPARVUS_LOCUS485373</name>
</gene>
<dbReference type="Proteomes" id="UP001162483">
    <property type="component" value="Unassembled WGS sequence"/>
</dbReference>
<sequence>MHGACGETWWCPSVGLMSAPGVGEMHFIDGIMNSQMYCSVLKEKFSNMTIIQKHTSKATIASL</sequence>
<evidence type="ECO:0000313" key="1">
    <source>
        <dbReference type="EMBL" id="CAI9533738.1"/>
    </source>
</evidence>
<proteinExistence type="predicted"/>
<protein>
    <submittedName>
        <fullName evidence="1">Uncharacterized protein</fullName>
    </submittedName>
</protein>
<dbReference type="EMBL" id="CATNWA010000153">
    <property type="protein sequence ID" value="CAI9533738.1"/>
    <property type="molecule type" value="Genomic_DNA"/>
</dbReference>
<evidence type="ECO:0000313" key="2">
    <source>
        <dbReference type="Proteomes" id="UP001162483"/>
    </source>
</evidence>
<comment type="caution">
    <text evidence="1">The sequence shown here is derived from an EMBL/GenBank/DDBJ whole genome shotgun (WGS) entry which is preliminary data.</text>
</comment>
<accession>A0ABN9AJ02</accession>
<organism evidence="1 2">
    <name type="scientific">Staurois parvus</name>
    <dbReference type="NCBI Taxonomy" id="386267"/>
    <lineage>
        <taxon>Eukaryota</taxon>
        <taxon>Metazoa</taxon>
        <taxon>Chordata</taxon>
        <taxon>Craniata</taxon>
        <taxon>Vertebrata</taxon>
        <taxon>Euteleostomi</taxon>
        <taxon>Amphibia</taxon>
        <taxon>Batrachia</taxon>
        <taxon>Anura</taxon>
        <taxon>Neobatrachia</taxon>
        <taxon>Ranoidea</taxon>
        <taxon>Ranidae</taxon>
        <taxon>Staurois</taxon>
    </lineage>
</organism>